<evidence type="ECO:0000256" key="4">
    <source>
        <dbReference type="ARBA" id="ARBA00022777"/>
    </source>
</evidence>
<dbReference type="PROSITE" id="PS50011">
    <property type="entry name" value="PROTEIN_KINASE_DOM"/>
    <property type="match status" value="1"/>
</dbReference>
<comment type="caution">
    <text evidence="8">The sequence shown here is derived from an EMBL/GenBank/DDBJ whole genome shotgun (WGS) entry which is preliminary data.</text>
</comment>
<proteinExistence type="predicted"/>
<evidence type="ECO:0000256" key="2">
    <source>
        <dbReference type="ARBA" id="ARBA00022679"/>
    </source>
</evidence>
<dbReference type="SMART" id="SM00220">
    <property type="entry name" value="S_TKc"/>
    <property type="match status" value="1"/>
</dbReference>
<dbReference type="InterPro" id="IPR050660">
    <property type="entry name" value="NEK_Ser/Thr_kinase"/>
</dbReference>
<evidence type="ECO:0000256" key="5">
    <source>
        <dbReference type="ARBA" id="ARBA00022840"/>
    </source>
</evidence>
<dbReference type="Gene3D" id="1.10.510.10">
    <property type="entry name" value="Transferase(Phosphotransferase) domain 1"/>
    <property type="match status" value="1"/>
</dbReference>
<dbReference type="Gene3D" id="1.25.40.20">
    <property type="entry name" value="Ankyrin repeat-containing domain"/>
    <property type="match status" value="1"/>
</dbReference>
<dbReference type="SUPFAM" id="SSF48403">
    <property type="entry name" value="Ankyrin repeat"/>
    <property type="match status" value="1"/>
</dbReference>
<dbReference type="PANTHER" id="PTHR43671:SF13">
    <property type="entry name" value="SERINE_THREONINE-PROTEIN KINASE NEK2"/>
    <property type="match status" value="1"/>
</dbReference>
<keyword evidence="9" id="KW-1185">Reference proteome</keyword>
<feature type="domain" description="Protein kinase" evidence="7">
    <location>
        <begin position="97"/>
        <end position="301"/>
    </location>
</feature>
<keyword evidence="2" id="KW-0808">Transferase</keyword>
<dbReference type="Pfam" id="PF00069">
    <property type="entry name" value="Pkinase"/>
    <property type="match status" value="1"/>
</dbReference>
<name>A0ABN9UAH7_9DINO</name>
<dbReference type="CDD" id="cd00180">
    <property type="entry name" value="PKc"/>
    <property type="match status" value="1"/>
</dbReference>
<evidence type="ECO:0000313" key="9">
    <source>
        <dbReference type="Proteomes" id="UP001189429"/>
    </source>
</evidence>
<dbReference type="EMBL" id="CAUYUJ010015618">
    <property type="protein sequence ID" value="CAK0856288.1"/>
    <property type="molecule type" value="Genomic_DNA"/>
</dbReference>
<evidence type="ECO:0000259" key="7">
    <source>
        <dbReference type="PROSITE" id="PS50011"/>
    </source>
</evidence>
<dbReference type="Proteomes" id="UP001189429">
    <property type="component" value="Unassembled WGS sequence"/>
</dbReference>
<organism evidence="8 9">
    <name type="scientific">Prorocentrum cordatum</name>
    <dbReference type="NCBI Taxonomy" id="2364126"/>
    <lineage>
        <taxon>Eukaryota</taxon>
        <taxon>Sar</taxon>
        <taxon>Alveolata</taxon>
        <taxon>Dinophyceae</taxon>
        <taxon>Prorocentrales</taxon>
        <taxon>Prorocentraceae</taxon>
        <taxon>Prorocentrum</taxon>
    </lineage>
</organism>
<dbReference type="SUPFAM" id="SSF56112">
    <property type="entry name" value="Protein kinase-like (PK-like)"/>
    <property type="match status" value="1"/>
</dbReference>
<keyword evidence="3" id="KW-0547">Nucleotide-binding</keyword>
<dbReference type="EC" id="2.7.11.1" evidence="1"/>
<evidence type="ECO:0000313" key="8">
    <source>
        <dbReference type="EMBL" id="CAK0856288.1"/>
    </source>
</evidence>
<dbReference type="InterPro" id="IPR000719">
    <property type="entry name" value="Prot_kinase_dom"/>
</dbReference>
<keyword evidence="4" id="KW-0418">Kinase</keyword>
<keyword evidence="5" id="KW-0067">ATP-binding</keyword>
<sequence>MGSPGEGGGNSALELKHHVLNGRLAQAKRLLAATRLSLEDCQDEDGNTALHWCAQGLQADAEGRDAPDEETLVFLLQSEAMIGGHADPCRADISGETPLMEAAAAGLEGISKKQREKQAKKFEQTLFGQRLRPGLAADKDRPGKPYPEYGLKAGGGQSRASRTVSQLEAQPVAHEEAARDITSEVRLLRQLDHPNVVRYCDSFAAASSSGAAATLWIVMEYCRGVSLQAFASSARAKGLARLPEEQTERILVQLCLALKYLHVEKDIAHRDLTPNNVLVNSHTLAVKIVDFGWACFPPPPP</sequence>
<feature type="region of interest" description="Disordered" evidence="6">
    <location>
        <begin position="133"/>
        <end position="157"/>
    </location>
</feature>
<evidence type="ECO:0000256" key="3">
    <source>
        <dbReference type="ARBA" id="ARBA00022741"/>
    </source>
</evidence>
<dbReference type="PANTHER" id="PTHR43671">
    <property type="entry name" value="SERINE/THREONINE-PROTEIN KINASE NEK"/>
    <property type="match status" value="1"/>
</dbReference>
<protein>
    <recommendedName>
        <fullName evidence="1">non-specific serine/threonine protein kinase</fullName>
        <ecNumber evidence="1">2.7.11.1</ecNumber>
    </recommendedName>
</protein>
<dbReference type="InterPro" id="IPR036770">
    <property type="entry name" value="Ankyrin_rpt-contain_sf"/>
</dbReference>
<reference evidence="8" key="1">
    <citation type="submission" date="2023-10" db="EMBL/GenBank/DDBJ databases">
        <authorList>
            <person name="Chen Y."/>
            <person name="Shah S."/>
            <person name="Dougan E. K."/>
            <person name="Thang M."/>
            <person name="Chan C."/>
        </authorList>
    </citation>
    <scope>NUCLEOTIDE SEQUENCE [LARGE SCALE GENOMIC DNA]</scope>
</reference>
<evidence type="ECO:0000256" key="6">
    <source>
        <dbReference type="SAM" id="MobiDB-lite"/>
    </source>
</evidence>
<accession>A0ABN9UAH7</accession>
<evidence type="ECO:0000256" key="1">
    <source>
        <dbReference type="ARBA" id="ARBA00012513"/>
    </source>
</evidence>
<gene>
    <name evidence="8" type="ORF">PCOR1329_LOCUS46710</name>
</gene>
<dbReference type="InterPro" id="IPR011009">
    <property type="entry name" value="Kinase-like_dom_sf"/>
</dbReference>